<dbReference type="VEuPathDB" id="FungiDB:RhiirFUN_007043"/>
<proteinExistence type="predicted"/>
<reference evidence="2 3" key="2">
    <citation type="journal article" date="2018" name="New Phytol.">
        <title>High intraspecific genome diversity in the model arbuscular mycorrhizal symbiont Rhizophagus irregularis.</title>
        <authorList>
            <person name="Chen E.C.H."/>
            <person name="Morin E."/>
            <person name="Beaudet D."/>
            <person name="Noel J."/>
            <person name="Yildirir G."/>
            <person name="Ndikumana S."/>
            <person name="Charron P."/>
            <person name="St-Onge C."/>
            <person name="Giorgi J."/>
            <person name="Kruger M."/>
            <person name="Marton T."/>
            <person name="Ropars J."/>
            <person name="Grigoriev I.V."/>
            <person name="Hainaut M."/>
            <person name="Henrissat B."/>
            <person name="Roux C."/>
            <person name="Martin F."/>
            <person name="Corradi N."/>
        </authorList>
    </citation>
    <scope>NUCLEOTIDE SEQUENCE [LARGE SCALE GENOMIC DNA]</scope>
    <source>
        <strain evidence="2 3">DAOM 197198</strain>
    </source>
</reference>
<evidence type="ECO:0000313" key="2">
    <source>
        <dbReference type="EMBL" id="POG62562.1"/>
    </source>
</evidence>
<feature type="compositionally biased region" description="Basic and acidic residues" evidence="1">
    <location>
        <begin position="202"/>
        <end position="228"/>
    </location>
</feature>
<protein>
    <submittedName>
        <fullName evidence="2">Uncharacterized protein</fullName>
    </submittedName>
</protein>
<organism evidence="2 3">
    <name type="scientific">Rhizophagus irregularis (strain DAOM 181602 / DAOM 197198 / MUCL 43194)</name>
    <name type="common">Arbuscular mycorrhizal fungus</name>
    <name type="synonym">Glomus intraradices</name>
    <dbReference type="NCBI Taxonomy" id="747089"/>
    <lineage>
        <taxon>Eukaryota</taxon>
        <taxon>Fungi</taxon>
        <taxon>Fungi incertae sedis</taxon>
        <taxon>Mucoromycota</taxon>
        <taxon>Glomeromycotina</taxon>
        <taxon>Glomeromycetes</taxon>
        <taxon>Glomerales</taxon>
        <taxon>Glomeraceae</taxon>
        <taxon>Rhizophagus</taxon>
    </lineage>
</organism>
<feature type="region of interest" description="Disordered" evidence="1">
    <location>
        <begin position="167"/>
        <end position="245"/>
    </location>
</feature>
<evidence type="ECO:0000313" key="3">
    <source>
        <dbReference type="Proteomes" id="UP000018888"/>
    </source>
</evidence>
<dbReference type="AlphaFoldDB" id="A0A2P4PAY3"/>
<accession>A0A2P4PAY3</accession>
<dbReference type="EMBL" id="AUPC02000295">
    <property type="protein sequence ID" value="POG62562.1"/>
    <property type="molecule type" value="Genomic_DNA"/>
</dbReference>
<evidence type="ECO:0000256" key="1">
    <source>
        <dbReference type="SAM" id="MobiDB-lite"/>
    </source>
</evidence>
<feature type="compositionally biased region" description="Polar residues" evidence="1">
    <location>
        <begin position="230"/>
        <end position="245"/>
    </location>
</feature>
<dbReference type="Proteomes" id="UP000018888">
    <property type="component" value="Unassembled WGS sequence"/>
</dbReference>
<sequence length="245" mass="28639">MAFYRCPYILRSEEVCNRSCYQEKEYLIHWNLPPRSPCKECGKLTYSKYGTCDIHAKKYQKMAQYHQKKMTNITPTIEVKMGLSLALANRITRTTRTRSEVVMSQDEWNLRQIYQTLVDLFHPHHENLSRIQSILSWGFSISSKFWLKPPAEITRSYPWETGFLVSDKNPDKADNQLESNQSGGQPRLGSKQIHKQAYSRAHTKEPDKAENKRESKRSRQNEGNEKSIQKPLTQPEGSGNQTKWR</sequence>
<name>A0A2P4PAY3_RHIID</name>
<comment type="caution">
    <text evidence="2">The sequence shown here is derived from an EMBL/GenBank/DDBJ whole genome shotgun (WGS) entry which is preliminary data.</text>
</comment>
<gene>
    <name evidence="2" type="ORF">GLOIN_2v1485311</name>
</gene>
<dbReference type="VEuPathDB" id="FungiDB:RhiirFUN_007042"/>
<reference evidence="2 3" key="1">
    <citation type="journal article" date="2013" name="Proc. Natl. Acad. Sci. U.S.A.">
        <title>Genome of an arbuscular mycorrhizal fungus provides insight into the oldest plant symbiosis.</title>
        <authorList>
            <person name="Tisserant E."/>
            <person name="Malbreil M."/>
            <person name="Kuo A."/>
            <person name="Kohler A."/>
            <person name="Symeonidi A."/>
            <person name="Balestrini R."/>
            <person name="Charron P."/>
            <person name="Duensing N."/>
            <person name="Frei Dit Frey N."/>
            <person name="Gianinazzi-Pearson V."/>
            <person name="Gilbert L.B."/>
            <person name="Handa Y."/>
            <person name="Herr J.R."/>
            <person name="Hijri M."/>
            <person name="Koul R."/>
            <person name="Kawaguchi M."/>
            <person name="Krajinski F."/>
            <person name="Lammers P.J."/>
            <person name="Masclaux F.G."/>
            <person name="Murat C."/>
            <person name="Morin E."/>
            <person name="Ndikumana S."/>
            <person name="Pagni M."/>
            <person name="Petitpierre D."/>
            <person name="Requena N."/>
            <person name="Rosikiewicz P."/>
            <person name="Riley R."/>
            <person name="Saito K."/>
            <person name="San Clemente H."/>
            <person name="Shapiro H."/>
            <person name="van Tuinen D."/>
            <person name="Becard G."/>
            <person name="Bonfante P."/>
            <person name="Paszkowski U."/>
            <person name="Shachar-Hill Y.Y."/>
            <person name="Tuskan G.A."/>
            <person name="Young P.W."/>
            <person name="Sanders I.R."/>
            <person name="Henrissat B."/>
            <person name="Rensing S.A."/>
            <person name="Grigoriev I.V."/>
            <person name="Corradi N."/>
            <person name="Roux C."/>
            <person name="Martin F."/>
        </authorList>
    </citation>
    <scope>NUCLEOTIDE SEQUENCE [LARGE SCALE GENOMIC DNA]</scope>
    <source>
        <strain evidence="2 3">DAOM 197198</strain>
    </source>
</reference>
<keyword evidence="3" id="KW-1185">Reference proteome</keyword>